<evidence type="ECO:0000256" key="5">
    <source>
        <dbReference type="ARBA" id="ARBA00023136"/>
    </source>
</evidence>
<dbReference type="PANTHER" id="PTHR30353:SF0">
    <property type="entry name" value="TRANSMEMBRANE PROTEIN"/>
    <property type="match status" value="1"/>
</dbReference>
<accession>A0A9E5DF64</accession>
<keyword evidence="5 6" id="KW-0472">Membrane</keyword>
<feature type="transmembrane region" description="Helical" evidence="6">
    <location>
        <begin position="154"/>
        <end position="176"/>
    </location>
</feature>
<gene>
    <name evidence="8" type="ORF">FKB36_12955</name>
</gene>
<keyword evidence="2" id="KW-1003">Cell membrane</keyword>
<sequence>MFEQIGNLIDVVIHFDDFLPLVIEEYGIFVYFFLFLIIFFETGVVVTPYLPGDSLLFLVGAIAAQGGLSLFPALALLVVAAIAGDTLNYWIGRGFGSRFLSRGIPFIRPHHIRKTESYFERYGAKTIVIARFAPFVRTLAPFLAGTGKMDYSRFILFNATGGVLWVTSFILAGYLFGNIPIVAEHFNIVIFAIIAVSFVGVGSMVLDVRKV</sequence>
<evidence type="ECO:0000256" key="1">
    <source>
        <dbReference type="ARBA" id="ARBA00004651"/>
    </source>
</evidence>
<proteinExistence type="predicted"/>
<dbReference type="InterPro" id="IPR032818">
    <property type="entry name" value="DedA-like"/>
</dbReference>
<evidence type="ECO:0000256" key="3">
    <source>
        <dbReference type="ARBA" id="ARBA00022692"/>
    </source>
</evidence>
<dbReference type="Pfam" id="PF09335">
    <property type="entry name" value="VTT_dom"/>
    <property type="match status" value="1"/>
</dbReference>
<dbReference type="AlphaFoldDB" id="A0A9E5DF64"/>
<feature type="transmembrane region" description="Helical" evidence="6">
    <location>
        <begin position="56"/>
        <end position="83"/>
    </location>
</feature>
<feature type="transmembrane region" description="Helical" evidence="6">
    <location>
        <begin position="188"/>
        <end position="206"/>
    </location>
</feature>
<keyword evidence="9" id="KW-1185">Reference proteome</keyword>
<evidence type="ECO:0000256" key="6">
    <source>
        <dbReference type="SAM" id="Phobius"/>
    </source>
</evidence>
<comment type="caution">
    <text evidence="8">The sequence shown here is derived from an EMBL/GenBank/DDBJ whole genome shotgun (WGS) entry which is preliminary data.</text>
</comment>
<reference evidence="8" key="1">
    <citation type="submission" date="2019-06" db="EMBL/GenBank/DDBJ databases">
        <title>Methanoculleus strain from Tamsui River, Taipei, Taiwan.</title>
        <authorList>
            <person name="You Y.-T."/>
            <person name="Chen S.-C."/>
            <person name="Lai S.-J."/>
            <person name="Lee Y.-C."/>
            <person name="Lai M.-C."/>
        </authorList>
    </citation>
    <scope>NUCLEOTIDE SEQUENCE</scope>
    <source>
        <strain evidence="8">Afa-1</strain>
    </source>
</reference>
<dbReference type="RefSeq" id="WP_261598516.1">
    <property type="nucleotide sequence ID" value="NZ_VHLL01000014.1"/>
</dbReference>
<protein>
    <recommendedName>
        <fullName evidence="7">VTT domain-containing protein</fullName>
    </recommendedName>
</protein>
<dbReference type="Proteomes" id="UP001065682">
    <property type="component" value="Unassembled WGS sequence"/>
</dbReference>
<organism evidence="8 9">
    <name type="scientific">Methanoculleus formosensis</name>
    <dbReference type="NCBI Taxonomy" id="2590886"/>
    <lineage>
        <taxon>Archaea</taxon>
        <taxon>Methanobacteriati</taxon>
        <taxon>Methanobacteriota</taxon>
        <taxon>Stenosarchaea group</taxon>
        <taxon>Methanomicrobia</taxon>
        <taxon>Methanomicrobiales</taxon>
        <taxon>Methanomicrobiaceae</taxon>
        <taxon>Methanoculleus</taxon>
    </lineage>
</organism>
<keyword evidence="4 6" id="KW-1133">Transmembrane helix</keyword>
<evidence type="ECO:0000256" key="4">
    <source>
        <dbReference type="ARBA" id="ARBA00022989"/>
    </source>
</evidence>
<name>A0A9E5DF64_9EURY</name>
<evidence type="ECO:0000313" key="8">
    <source>
        <dbReference type="EMBL" id="MCT8338369.1"/>
    </source>
</evidence>
<comment type="subcellular location">
    <subcellularLocation>
        <location evidence="1">Cell membrane</location>
        <topology evidence="1">Multi-pass membrane protein</topology>
    </subcellularLocation>
</comment>
<evidence type="ECO:0000256" key="2">
    <source>
        <dbReference type="ARBA" id="ARBA00022475"/>
    </source>
</evidence>
<dbReference type="PANTHER" id="PTHR30353">
    <property type="entry name" value="INNER MEMBRANE PROTEIN DEDA-RELATED"/>
    <property type="match status" value="1"/>
</dbReference>
<evidence type="ECO:0000259" key="7">
    <source>
        <dbReference type="Pfam" id="PF09335"/>
    </source>
</evidence>
<dbReference type="InterPro" id="IPR032816">
    <property type="entry name" value="VTT_dom"/>
</dbReference>
<dbReference type="GO" id="GO:0005886">
    <property type="term" value="C:plasma membrane"/>
    <property type="evidence" value="ECO:0007669"/>
    <property type="project" value="UniProtKB-SubCell"/>
</dbReference>
<evidence type="ECO:0000313" key="9">
    <source>
        <dbReference type="Proteomes" id="UP001065682"/>
    </source>
</evidence>
<feature type="transmembrane region" description="Helical" evidence="6">
    <location>
        <begin position="28"/>
        <end position="50"/>
    </location>
</feature>
<dbReference type="EMBL" id="VHLL01000014">
    <property type="protein sequence ID" value="MCT8338369.1"/>
    <property type="molecule type" value="Genomic_DNA"/>
</dbReference>
<keyword evidence="3 6" id="KW-0812">Transmembrane</keyword>
<feature type="domain" description="VTT" evidence="7">
    <location>
        <begin position="50"/>
        <end position="174"/>
    </location>
</feature>